<dbReference type="STRING" id="1661398.A0A482VP14"/>
<gene>
    <name evidence="7" type="ORF">BDFB_013273</name>
</gene>
<dbReference type="AlphaFoldDB" id="A0A482VP14"/>
<evidence type="ECO:0000256" key="6">
    <source>
        <dbReference type="SAM" id="Phobius"/>
    </source>
</evidence>
<keyword evidence="7" id="KW-0675">Receptor</keyword>
<evidence type="ECO:0000313" key="7">
    <source>
        <dbReference type="EMBL" id="RZC34169.1"/>
    </source>
</evidence>
<evidence type="ECO:0000256" key="3">
    <source>
        <dbReference type="ARBA" id="ARBA00022692"/>
    </source>
</evidence>
<keyword evidence="4 6" id="KW-1133">Transmembrane helix</keyword>
<dbReference type="OrthoDB" id="10475044at2759"/>
<feature type="transmembrane region" description="Helical" evidence="6">
    <location>
        <begin position="83"/>
        <end position="100"/>
    </location>
</feature>
<evidence type="ECO:0000256" key="2">
    <source>
        <dbReference type="ARBA" id="ARBA00022475"/>
    </source>
</evidence>
<accession>A0A482VP14</accession>
<evidence type="ECO:0000256" key="5">
    <source>
        <dbReference type="ARBA" id="ARBA00023136"/>
    </source>
</evidence>
<feature type="transmembrane region" description="Helical" evidence="6">
    <location>
        <begin position="17"/>
        <end position="37"/>
    </location>
</feature>
<feature type="non-terminal residue" evidence="7">
    <location>
        <position position="1"/>
    </location>
</feature>
<keyword evidence="5 6" id="KW-0472">Membrane</keyword>
<feature type="non-terminal residue" evidence="7">
    <location>
        <position position="230"/>
    </location>
</feature>
<feature type="transmembrane region" description="Helical" evidence="6">
    <location>
        <begin position="112"/>
        <end position="135"/>
    </location>
</feature>
<dbReference type="Proteomes" id="UP000292052">
    <property type="component" value="Unassembled WGS sequence"/>
</dbReference>
<feature type="transmembrane region" description="Helical" evidence="6">
    <location>
        <begin position="141"/>
        <end position="164"/>
    </location>
</feature>
<dbReference type="InterPro" id="IPR013604">
    <property type="entry name" value="7TM_chemorcpt"/>
</dbReference>
<comment type="subcellular location">
    <subcellularLocation>
        <location evidence="1">Cell membrane</location>
        <topology evidence="1">Multi-pass membrane protein</topology>
    </subcellularLocation>
</comment>
<dbReference type="EMBL" id="QDEB01082414">
    <property type="protein sequence ID" value="RZC34169.1"/>
    <property type="molecule type" value="Genomic_DNA"/>
</dbReference>
<dbReference type="Pfam" id="PF08395">
    <property type="entry name" value="7tm_7"/>
    <property type="match status" value="1"/>
</dbReference>
<evidence type="ECO:0000256" key="1">
    <source>
        <dbReference type="ARBA" id="ARBA00004651"/>
    </source>
</evidence>
<protein>
    <submittedName>
        <fullName evidence="7">Gustatory receptor</fullName>
    </submittedName>
</protein>
<keyword evidence="2" id="KW-1003">Cell membrane</keyword>
<evidence type="ECO:0000256" key="4">
    <source>
        <dbReference type="ARBA" id="ARBA00022989"/>
    </source>
</evidence>
<dbReference type="GO" id="GO:0050909">
    <property type="term" value="P:sensory perception of taste"/>
    <property type="evidence" value="ECO:0007669"/>
    <property type="project" value="InterPro"/>
</dbReference>
<reference evidence="7 8" key="1">
    <citation type="submission" date="2017-03" db="EMBL/GenBank/DDBJ databases">
        <title>Genome of the blue death feigning beetle - Asbolus verrucosus.</title>
        <authorList>
            <person name="Rider S.D."/>
        </authorList>
    </citation>
    <scope>NUCLEOTIDE SEQUENCE [LARGE SCALE GENOMIC DNA]</scope>
    <source>
        <strain evidence="7">Butters</strain>
        <tissue evidence="7">Head and leg muscle</tissue>
    </source>
</reference>
<evidence type="ECO:0000313" key="8">
    <source>
        <dbReference type="Proteomes" id="UP000292052"/>
    </source>
</evidence>
<organism evidence="7 8">
    <name type="scientific">Asbolus verrucosus</name>
    <name type="common">Desert ironclad beetle</name>
    <dbReference type="NCBI Taxonomy" id="1661398"/>
    <lineage>
        <taxon>Eukaryota</taxon>
        <taxon>Metazoa</taxon>
        <taxon>Ecdysozoa</taxon>
        <taxon>Arthropoda</taxon>
        <taxon>Hexapoda</taxon>
        <taxon>Insecta</taxon>
        <taxon>Pterygota</taxon>
        <taxon>Neoptera</taxon>
        <taxon>Endopterygota</taxon>
        <taxon>Coleoptera</taxon>
        <taxon>Polyphaga</taxon>
        <taxon>Cucujiformia</taxon>
        <taxon>Tenebrionidae</taxon>
        <taxon>Pimeliinae</taxon>
        <taxon>Asbolus</taxon>
    </lineage>
</organism>
<dbReference type="GO" id="GO:0005886">
    <property type="term" value="C:plasma membrane"/>
    <property type="evidence" value="ECO:0007669"/>
    <property type="project" value="UniProtKB-SubCell"/>
</dbReference>
<proteinExistence type="predicted"/>
<keyword evidence="3 6" id="KW-0812">Transmembrane</keyword>
<sequence length="230" mass="27113">INISDNKLVFELNKKFYLLRTVLLDLIIVTCIVKNSFEIFGSNISLNDMFMSFFNKVKYGKLLLSLYGVEKRMNKLSEKRNNFAILLQPLFILCKLVFMCKKINQLFGRQLLLTILIYLIWTIYEMYHLIILVSYNDSPRFLILLASSYTIIQEITLFTIMGTCQSTKWESDRFKTIWYSKLTKRTNKIDQRKIEKLSLKLIHYNVTFTAMDAGVFGDINSNFNTVQHNF</sequence>
<keyword evidence="8" id="KW-1185">Reference proteome</keyword>
<name>A0A482VP14_ASBVE</name>
<comment type="caution">
    <text evidence="7">The sequence shown here is derived from an EMBL/GenBank/DDBJ whole genome shotgun (WGS) entry which is preliminary data.</text>
</comment>